<feature type="transmembrane region" description="Helical" evidence="1">
    <location>
        <begin position="109"/>
        <end position="131"/>
    </location>
</feature>
<protein>
    <submittedName>
        <fullName evidence="2">Uncharacterized protein</fullName>
    </submittedName>
</protein>
<feature type="transmembrane region" description="Helical" evidence="1">
    <location>
        <begin position="203"/>
        <end position="220"/>
    </location>
</feature>
<dbReference type="HOGENOM" id="CLU_1155153_0_0_10"/>
<evidence type="ECO:0000256" key="1">
    <source>
        <dbReference type="SAM" id="Phobius"/>
    </source>
</evidence>
<dbReference type="OrthoDB" id="822156at2"/>
<feature type="transmembrane region" description="Helical" evidence="1">
    <location>
        <begin position="177"/>
        <end position="196"/>
    </location>
</feature>
<accession>F4KPN1</accession>
<organism evidence="2 3">
    <name type="scientific">Haliscomenobacter hydrossis (strain ATCC 27775 / DSM 1100 / LMG 10767 / O)</name>
    <dbReference type="NCBI Taxonomy" id="760192"/>
    <lineage>
        <taxon>Bacteria</taxon>
        <taxon>Pseudomonadati</taxon>
        <taxon>Bacteroidota</taxon>
        <taxon>Saprospiria</taxon>
        <taxon>Saprospirales</taxon>
        <taxon>Haliscomenobacteraceae</taxon>
        <taxon>Haliscomenobacter</taxon>
    </lineage>
</organism>
<evidence type="ECO:0000313" key="2">
    <source>
        <dbReference type="EMBL" id="AEE50969.1"/>
    </source>
</evidence>
<feature type="transmembrane region" description="Helical" evidence="1">
    <location>
        <begin position="42"/>
        <end position="65"/>
    </location>
</feature>
<reference key="2">
    <citation type="submission" date="2011-04" db="EMBL/GenBank/DDBJ databases">
        <title>Complete sequence of chromosome of Haliscomenobacter hydrossis DSM 1100.</title>
        <authorList>
            <consortium name="US DOE Joint Genome Institute (JGI-PGF)"/>
            <person name="Lucas S."/>
            <person name="Han J."/>
            <person name="Lapidus A."/>
            <person name="Bruce D."/>
            <person name="Goodwin L."/>
            <person name="Pitluck S."/>
            <person name="Peters L."/>
            <person name="Kyrpides N."/>
            <person name="Mavromatis K."/>
            <person name="Ivanova N."/>
            <person name="Ovchinnikova G."/>
            <person name="Pagani I."/>
            <person name="Daligault H."/>
            <person name="Detter J.C."/>
            <person name="Han C."/>
            <person name="Land M."/>
            <person name="Hauser L."/>
            <person name="Markowitz V."/>
            <person name="Cheng J.-F."/>
            <person name="Hugenholtz P."/>
            <person name="Woyke T."/>
            <person name="Wu D."/>
            <person name="Verbarg S."/>
            <person name="Frueling A."/>
            <person name="Brambilla E."/>
            <person name="Klenk H.-P."/>
            <person name="Eisen J.A."/>
        </authorList>
    </citation>
    <scope>NUCLEOTIDE SEQUENCE</scope>
    <source>
        <strain>DSM 1100</strain>
    </source>
</reference>
<feature type="transmembrane region" description="Helical" evidence="1">
    <location>
        <begin position="143"/>
        <end position="162"/>
    </location>
</feature>
<dbReference type="KEGG" id="hhy:Halhy_3107"/>
<dbReference type="EMBL" id="CP002691">
    <property type="protein sequence ID" value="AEE50969.1"/>
    <property type="molecule type" value="Genomic_DNA"/>
</dbReference>
<gene>
    <name evidence="2" type="ordered locus">Halhy_3107</name>
</gene>
<dbReference type="RefSeq" id="WP_013765512.1">
    <property type="nucleotide sequence ID" value="NC_015510.1"/>
</dbReference>
<dbReference type="AlphaFoldDB" id="F4KPN1"/>
<keyword evidence="1" id="KW-0472">Membrane</keyword>
<reference evidence="2 3" key="1">
    <citation type="journal article" date="2011" name="Stand. Genomic Sci.">
        <title>Complete genome sequence of Haliscomenobacter hydrossis type strain (O).</title>
        <authorList>
            <consortium name="US DOE Joint Genome Institute (JGI-PGF)"/>
            <person name="Daligault H."/>
            <person name="Lapidus A."/>
            <person name="Zeytun A."/>
            <person name="Nolan M."/>
            <person name="Lucas S."/>
            <person name="Del Rio T.G."/>
            <person name="Tice H."/>
            <person name="Cheng J.F."/>
            <person name="Tapia R."/>
            <person name="Han C."/>
            <person name="Goodwin L."/>
            <person name="Pitluck S."/>
            <person name="Liolios K."/>
            <person name="Pagani I."/>
            <person name="Ivanova N."/>
            <person name="Huntemann M."/>
            <person name="Mavromatis K."/>
            <person name="Mikhailova N."/>
            <person name="Pati A."/>
            <person name="Chen A."/>
            <person name="Palaniappan K."/>
            <person name="Land M."/>
            <person name="Hauser L."/>
            <person name="Brambilla E.M."/>
            <person name="Rohde M."/>
            <person name="Verbarg S."/>
            <person name="Goker M."/>
            <person name="Bristow J."/>
            <person name="Eisen J.A."/>
            <person name="Markowitz V."/>
            <person name="Hugenholtz P."/>
            <person name="Kyrpides N.C."/>
            <person name="Klenk H.P."/>
            <person name="Woyke T."/>
        </authorList>
    </citation>
    <scope>NUCLEOTIDE SEQUENCE [LARGE SCALE GENOMIC DNA]</scope>
    <source>
        <strain evidence="3">ATCC 27775 / DSM 1100 / LMG 10767 / O</strain>
    </source>
</reference>
<feature type="transmembrane region" description="Helical" evidence="1">
    <location>
        <begin position="12"/>
        <end position="30"/>
    </location>
</feature>
<feature type="transmembrane region" description="Helical" evidence="1">
    <location>
        <begin position="77"/>
        <end position="97"/>
    </location>
</feature>
<dbReference type="eggNOG" id="ENOG50311T2">
    <property type="taxonomic scope" value="Bacteria"/>
</dbReference>
<keyword evidence="1" id="KW-0812">Transmembrane</keyword>
<dbReference type="Proteomes" id="UP000008461">
    <property type="component" value="Chromosome"/>
</dbReference>
<evidence type="ECO:0000313" key="3">
    <source>
        <dbReference type="Proteomes" id="UP000008461"/>
    </source>
</evidence>
<sequence length="240" mass="28504">MKLEGTIFQKSYLYFILFFCLVLAGFWFTYFTRIFEQENYRMHAHGIALTLWCLMLISQAFLIRIKKNALHKVIGKFSYLLVPVMLFTTLDLLNYQLHKKTELGTMDYFFVALVVNALVAFVIYYGLAIFYRKKSMVHARYMICTMFPMLTPATDRIIHIYFPSLVPLLPSIEGNPIAPVVGFLLADLILLGLSIWDWRSHRRWNVFPFALLVLLFYHYSVMNFYKFEFWQAFSRYFFGN</sequence>
<keyword evidence="3" id="KW-1185">Reference proteome</keyword>
<dbReference type="STRING" id="760192.Halhy_3107"/>
<keyword evidence="1" id="KW-1133">Transmembrane helix</keyword>
<name>F4KPN1_HALH1</name>
<proteinExistence type="predicted"/>